<dbReference type="AlphaFoldDB" id="A9AVC9"/>
<dbReference type="InParanoid" id="A9AVC9"/>
<organism evidence="2 3">
    <name type="scientific">Herpetosiphon aurantiacus (strain ATCC 23779 / DSM 785 / 114-95)</name>
    <dbReference type="NCBI Taxonomy" id="316274"/>
    <lineage>
        <taxon>Bacteria</taxon>
        <taxon>Bacillati</taxon>
        <taxon>Chloroflexota</taxon>
        <taxon>Chloroflexia</taxon>
        <taxon>Herpetosiphonales</taxon>
        <taxon>Herpetosiphonaceae</taxon>
        <taxon>Herpetosiphon</taxon>
    </lineage>
</organism>
<evidence type="ECO:0000313" key="3">
    <source>
        <dbReference type="Proteomes" id="UP000000787"/>
    </source>
</evidence>
<dbReference type="PANTHER" id="PTHR34580">
    <property type="match status" value="1"/>
</dbReference>
<accession>A9AVC9</accession>
<dbReference type="Proteomes" id="UP000000787">
    <property type="component" value="Chromosome"/>
</dbReference>
<reference evidence="2 3" key="1">
    <citation type="journal article" date="2011" name="Stand. Genomic Sci.">
        <title>Complete genome sequence of the filamentous gliding predatory bacterium Herpetosiphon aurantiacus type strain (114-95(T)).</title>
        <authorList>
            <person name="Kiss H."/>
            <person name="Nett M."/>
            <person name="Domin N."/>
            <person name="Martin K."/>
            <person name="Maresca J.A."/>
            <person name="Copeland A."/>
            <person name="Lapidus A."/>
            <person name="Lucas S."/>
            <person name="Berry K.W."/>
            <person name="Glavina Del Rio T."/>
            <person name="Dalin E."/>
            <person name="Tice H."/>
            <person name="Pitluck S."/>
            <person name="Richardson P."/>
            <person name="Bruce D."/>
            <person name="Goodwin L."/>
            <person name="Han C."/>
            <person name="Detter J.C."/>
            <person name="Schmutz J."/>
            <person name="Brettin T."/>
            <person name="Land M."/>
            <person name="Hauser L."/>
            <person name="Kyrpides N.C."/>
            <person name="Ivanova N."/>
            <person name="Goker M."/>
            <person name="Woyke T."/>
            <person name="Klenk H.P."/>
            <person name="Bryant D.A."/>
        </authorList>
    </citation>
    <scope>NUCLEOTIDE SEQUENCE [LARGE SCALE GENOMIC DNA]</scope>
    <source>
        <strain evidence="3">ATCC 23779 / DSM 785 / 114-95</strain>
    </source>
</reference>
<evidence type="ECO:0000259" key="1">
    <source>
        <dbReference type="Pfam" id="PF13280"/>
    </source>
</evidence>
<dbReference type="eggNOG" id="COG2378">
    <property type="taxonomic scope" value="Bacteria"/>
</dbReference>
<name>A9AVC9_HERA2</name>
<dbReference type="HOGENOM" id="CLU_813018_0_0_0"/>
<dbReference type="PANTHER" id="PTHR34580:SF1">
    <property type="entry name" value="PROTEIN PAFC"/>
    <property type="match status" value="1"/>
</dbReference>
<dbReference type="InterPro" id="IPR051534">
    <property type="entry name" value="CBASS_pafABC_assoc_protein"/>
</dbReference>
<proteinExistence type="predicted"/>
<keyword evidence="3" id="KW-1185">Reference proteome</keyword>
<dbReference type="EMBL" id="CP000875">
    <property type="protein sequence ID" value="ABX04620.1"/>
    <property type="molecule type" value="Genomic_DNA"/>
</dbReference>
<gene>
    <name evidence="2" type="ordered locus">Haur_1977</name>
</gene>
<sequence length="325" mass="38467">MEYQESEVPSLIRRLLQVRDLLLIEPQTFQSICRLEPTLYQAETSGQRAFRRDLHSLRALGYQLEIATKPKRWRIVATQHVIPDQELEALAAIRDLFGAGHPMAPKVSQLLDRLTTNLSDAQQKQWRQMPVMRVAFNPAIDYTPYTDWIEFFAQAIRQRRQVGFYYQARRHDQPQHYPRLDPYELEYRDRHYYLLAYCYRHGMILTFRLDRMIIDHSKELPYLRPGIQPMQRKRPTIDFTYRLPASFAPQGVSERFTIKAIRHLGEHIEIDASEFSEFQIIRTLLGYGEHAQLVSGPDSLFNELRRVVEAMYANYLHQSARERGE</sequence>
<dbReference type="InterPro" id="IPR026881">
    <property type="entry name" value="WYL_dom"/>
</dbReference>
<evidence type="ECO:0000313" key="2">
    <source>
        <dbReference type="EMBL" id="ABX04620.1"/>
    </source>
</evidence>
<dbReference type="PROSITE" id="PS52050">
    <property type="entry name" value="WYL"/>
    <property type="match status" value="1"/>
</dbReference>
<dbReference type="STRING" id="316274.Haur_1977"/>
<feature type="domain" description="WYL" evidence="1">
    <location>
        <begin position="153"/>
        <end position="212"/>
    </location>
</feature>
<dbReference type="Pfam" id="PF13280">
    <property type="entry name" value="WYL"/>
    <property type="match status" value="1"/>
</dbReference>
<dbReference type="KEGG" id="hau:Haur_1977"/>
<dbReference type="BioCyc" id="HAUR316274:GHYA-2006-MONOMER"/>
<protein>
    <submittedName>
        <fullName evidence="2">Transcriptional regulator protein-like</fullName>
    </submittedName>
</protein>